<gene>
    <name evidence="3" type="ORF">VB774_04575</name>
</gene>
<dbReference type="PANTHER" id="PTHR34136">
    <property type="match status" value="1"/>
</dbReference>
<evidence type="ECO:0000256" key="2">
    <source>
        <dbReference type="ARBA" id="ARBA00022679"/>
    </source>
</evidence>
<evidence type="ECO:0000256" key="1">
    <source>
        <dbReference type="ARBA" id="ARBA00022676"/>
    </source>
</evidence>
<accession>A0ABU5TF48</accession>
<dbReference type="EMBL" id="JAYGIE010000013">
    <property type="protein sequence ID" value="MEA5476888.1"/>
    <property type="molecule type" value="Genomic_DNA"/>
</dbReference>
<comment type="caution">
    <text evidence="3">The sequence shown here is derived from an EMBL/GenBank/DDBJ whole genome shotgun (WGS) entry which is preliminary data.</text>
</comment>
<dbReference type="PANTHER" id="PTHR34136:SF1">
    <property type="entry name" value="UDP-N-ACETYL-D-MANNOSAMINURONIC ACID TRANSFERASE"/>
    <property type="match status" value="1"/>
</dbReference>
<sequence>MTTQYLEMFILRQFGVLGLPVHIHENYRDWLAQRLQSSQGTHVVTINAEMTMQARKNPDLASVIKQAELVVPDGSGIVLYLRSQGQKINRCPGIELSEQIVQVAAEQQWRIFLIGGAPNVVDSVVNIWQQKWRDMAIAGMHHGYFDDMLEQQICEQLQSTQPDLILVGLGVPRQELWIQKYRYLCPNAVWIGVGGSFDVWSGLKTRAPEWFGNNNLEWLYRLYQEPWRWRRMLSLPHFVWCVTKDSIFRPKKV</sequence>
<evidence type="ECO:0000313" key="4">
    <source>
        <dbReference type="Proteomes" id="UP001301388"/>
    </source>
</evidence>
<proteinExistence type="predicted"/>
<reference evidence="3 4" key="1">
    <citation type="submission" date="2023-12" db="EMBL/GenBank/DDBJ databases">
        <title>Baltic Sea Cyanobacteria.</title>
        <authorList>
            <person name="Delbaje E."/>
            <person name="Fewer D.P."/>
            <person name="Shishido T.K."/>
        </authorList>
    </citation>
    <scope>NUCLEOTIDE SEQUENCE [LARGE SCALE GENOMIC DNA]</scope>
    <source>
        <strain evidence="3 4">UHCC 0370</strain>
    </source>
</reference>
<dbReference type="Pfam" id="PF03808">
    <property type="entry name" value="Glyco_tran_WecG"/>
    <property type="match status" value="1"/>
</dbReference>
<name>A0ABU5TF48_9CYAN</name>
<dbReference type="Proteomes" id="UP001301388">
    <property type="component" value="Unassembled WGS sequence"/>
</dbReference>
<dbReference type="NCBIfam" id="TIGR00696">
    <property type="entry name" value="wecG_tagA_cpsF"/>
    <property type="match status" value="1"/>
</dbReference>
<keyword evidence="1" id="KW-0328">Glycosyltransferase</keyword>
<protein>
    <submittedName>
        <fullName evidence="3">WecB/TagA/CpsF family glycosyltransferase</fullName>
    </submittedName>
</protein>
<organism evidence="3 4">
    <name type="scientific">Pseudanabaena galeata UHCC 0370</name>
    <dbReference type="NCBI Taxonomy" id="3110310"/>
    <lineage>
        <taxon>Bacteria</taxon>
        <taxon>Bacillati</taxon>
        <taxon>Cyanobacteriota</taxon>
        <taxon>Cyanophyceae</taxon>
        <taxon>Pseudanabaenales</taxon>
        <taxon>Pseudanabaenaceae</taxon>
        <taxon>Pseudanabaena</taxon>
    </lineage>
</organism>
<dbReference type="InterPro" id="IPR004629">
    <property type="entry name" value="WecG_TagA_CpsF"/>
</dbReference>
<keyword evidence="4" id="KW-1185">Reference proteome</keyword>
<evidence type="ECO:0000313" key="3">
    <source>
        <dbReference type="EMBL" id="MEA5476888.1"/>
    </source>
</evidence>
<keyword evidence="2" id="KW-0808">Transferase</keyword>
<dbReference type="RefSeq" id="WP_281008459.1">
    <property type="nucleotide sequence ID" value="NZ_JAYGIE010000013.1"/>
</dbReference>
<dbReference type="CDD" id="cd06533">
    <property type="entry name" value="Glyco_transf_WecG_TagA"/>
    <property type="match status" value="1"/>
</dbReference>